<dbReference type="EMBL" id="CP002458">
    <property type="protein sequence ID" value="ADV34364.1"/>
    <property type="molecule type" value="Genomic_DNA"/>
</dbReference>
<protein>
    <submittedName>
        <fullName evidence="1">Uncharacterized protein</fullName>
    </submittedName>
</protein>
<name>A0AB32XBM8_MYCFM</name>
<accession>A0AB32XBM8</accession>
<evidence type="ECO:0000313" key="2">
    <source>
        <dbReference type="Proteomes" id="UP000007473"/>
    </source>
</evidence>
<proteinExistence type="predicted"/>
<evidence type="ECO:0000313" key="1">
    <source>
        <dbReference type="EMBL" id="ADV34364.1"/>
    </source>
</evidence>
<dbReference type="KEGG" id="mfm:MfeM64YM_0361"/>
<sequence length="53" mass="6324">MQEILIPLHSPLYSIKGETFFETKEAKLLKFEEKLFFMGHHTKFFTVPVHIPF</sequence>
<dbReference type="AlphaFoldDB" id="A0AB32XBM8"/>
<reference evidence="1 2" key="1">
    <citation type="journal article" date="2011" name="J. Bacteriol.">
        <title>Genome sequence of the repetitive-sequence-rich Mycoplasma fermentans strain M64.</title>
        <authorList>
            <person name="Shu H.W."/>
            <person name="Liu T.T."/>
            <person name="Chang H.Y."/>
            <person name="Liu Y.M."/>
            <person name="Wu K.M."/>
            <person name="Shu H.Y."/>
            <person name="Tsai S.F."/>
            <person name="Hsiao K.J."/>
            <person name="Hu W.S."/>
            <person name="Ng W.V."/>
        </authorList>
    </citation>
    <scope>NUCLEOTIDE SEQUENCE [LARGE SCALE GENOMIC DNA]</scope>
    <source>
        <strain evidence="1 2">M64</strain>
    </source>
</reference>
<gene>
    <name evidence="1" type="ordered locus">MfeM64YM_0361</name>
</gene>
<organism evidence="1 2">
    <name type="scientific">Mycoplasmopsis fermentans (strain M64)</name>
    <name type="common">Mycoplasma fermentans</name>
    <dbReference type="NCBI Taxonomy" id="943945"/>
    <lineage>
        <taxon>Bacteria</taxon>
        <taxon>Bacillati</taxon>
        <taxon>Mycoplasmatota</taxon>
        <taxon>Mycoplasmoidales</taxon>
        <taxon>Metamycoplasmataceae</taxon>
        <taxon>Mycoplasmopsis</taxon>
    </lineage>
</organism>
<dbReference type="Proteomes" id="UP000007473">
    <property type="component" value="Chromosome"/>
</dbReference>